<dbReference type="EMBL" id="BAAATR010000027">
    <property type="protein sequence ID" value="GAA2262198.1"/>
    <property type="molecule type" value="Genomic_DNA"/>
</dbReference>
<dbReference type="Proteomes" id="UP001500305">
    <property type="component" value="Unassembled WGS sequence"/>
</dbReference>
<protein>
    <submittedName>
        <fullName evidence="2">Uncharacterized protein</fullName>
    </submittedName>
</protein>
<organism evidence="2 3">
    <name type="scientific">Kitasatospora cystarginea</name>
    <dbReference type="NCBI Taxonomy" id="58350"/>
    <lineage>
        <taxon>Bacteria</taxon>
        <taxon>Bacillati</taxon>
        <taxon>Actinomycetota</taxon>
        <taxon>Actinomycetes</taxon>
        <taxon>Kitasatosporales</taxon>
        <taxon>Streptomycetaceae</taxon>
        <taxon>Kitasatospora</taxon>
    </lineage>
</organism>
<proteinExistence type="predicted"/>
<comment type="caution">
    <text evidence="2">The sequence shown here is derived from an EMBL/GenBank/DDBJ whole genome shotgun (WGS) entry which is preliminary data.</text>
</comment>
<gene>
    <name evidence="2" type="ORF">GCM10010430_53250</name>
</gene>
<name>A0ABP5RIN8_9ACTN</name>
<evidence type="ECO:0000313" key="3">
    <source>
        <dbReference type="Proteomes" id="UP001500305"/>
    </source>
</evidence>
<feature type="compositionally biased region" description="Basic residues" evidence="1">
    <location>
        <begin position="1"/>
        <end position="11"/>
    </location>
</feature>
<accession>A0ABP5RIN8</accession>
<keyword evidence="3" id="KW-1185">Reference proteome</keyword>
<feature type="compositionally biased region" description="Basic and acidic residues" evidence="1">
    <location>
        <begin position="29"/>
        <end position="46"/>
    </location>
</feature>
<evidence type="ECO:0000313" key="2">
    <source>
        <dbReference type="EMBL" id="GAA2262198.1"/>
    </source>
</evidence>
<evidence type="ECO:0000256" key="1">
    <source>
        <dbReference type="SAM" id="MobiDB-lite"/>
    </source>
</evidence>
<sequence>MHRSRRGRRQFVRATGPDPMPDPNESDQSGDRVTLDWPNEEEHRAMSDRVMRAVLGEATAERSEVGA</sequence>
<feature type="region of interest" description="Disordered" evidence="1">
    <location>
        <begin position="1"/>
        <end position="46"/>
    </location>
</feature>
<reference evidence="3" key="1">
    <citation type="journal article" date="2019" name="Int. J. Syst. Evol. Microbiol.">
        <title>The Global Catalogue of Microorganisms (GCM) 10K type strain sequencing project: providing services to taxonomists for standard genome sequencing and annotation.</title>
        <authorList>
            <consortium name="The Broad Institute Genomics Platform"/>
            <consortium name="The Broad Institute Genome Sequencing Center for Infectious Disease"/>
            <person name="Wu L."/>
            <person name="Ma J."/>
        </authorList>
    </citation>
    <scope>NUCLEOTIDE SEQUENCE [LARGE SCALE GENOMIC DNA]</scope>
    <source>
        <strain evidence="3">JCM 7356</strain>
    </source>
</reference>